<dbReference type="RefSeq" id="WP_316410487.1">
    <property type="nucleotide sequence ID" value="NZ_AP027081.1"/>
</dbReference>
<dbReference type="EMBL" id="AP027081">
    <property type="protein sequence ID" value="BDU77967.1"/>
    <property type="molecule type" value="Genomic_DNA"/>
</dbReference>
<proteinExistence type="predicted"/>
<feature type="chain" id="PRO_5041212898" evidence="1">
    <location>
        <begin position="22"/>
        <end position="434"/>
    </location>
</feature>
<dbReference type="KEGG" id="msea:METESE_29250"/>
<evidence type="ECO:0000313" key="2">
    <source>
        <dbReference type="EMBL" id="BDU77967.1"/>
    </source>
</evidence>
<protein>
    <submittedName>
        <fullName evidence="2">Uncharacterized protein</fullName>
    </submittedName>
</protein>
<evidence type="ECO:0000256" key="1">
    <source>
        <dbReference type="SAM" id="SignalP"/>
    </source>
</evidence>
<dbReference type="Proteomes" id="UP001228113">
    <property type="component" value="Chromosome"/>
</dbReference>
<sequence length="434" mass="46147">MLRVAAALCLLPVLAGGALLAGAPPTVVTSPRPDGFVAAPWLVGVEAPGRWAGLPDPVNAPDLRERVAPGQGLTVMVGAEGTGRDAFLQARTYAVTFTLGAASRTFEGLRPSRVRRIKAVGSDMAFSVLAAGGIKPDKAEGLRSLVSAACFEVAWTPPAGAQDGPVRVQVRATGPGGEVHVFPEVTAAFWTYDRTAREGGFGDAKAAETWTMGYYQHPEPTRLLHLWRALQKESAGYRTSSRAFAAAVLRSDPAAAQDLLQRLRGEAPVIRRMGAAAFLDAGQPRDAVAAALPLEDHGMLQALPSQLPPLPDPLDLEPDTAHPLKVADAFDQLWSRFLVTGDTAHVRLIAGRLAWREEGKAFVALRKSGGKPAGITLDLVKGLAYMAAGWSLGSFYRTHPLVADAIEAWKRDPAVPEVVRQELGTLLGNEAFRM</sequence>
<organism evidence="2 3">
    <name type="scientific">Mesoterricola sediminis</name>
    <dbReference type="NCBI Taxonomy" id="2927980"/>
    <lineage>
        <taxon>Bacteria</taxon>
        <taxon>Pseudomonadati</taxon>
        <taxon>Acidobacteriota</taxon>
        <taxon>Holophagae</taxon>
        <taxon>Holophagales</taxon>
        <taxon>Holophagaceae</taxon>
        <taxon>Mesoterricola</taxon>
    </lineage>
</organism>
<name>A0AA48GUQ0_9BACT</name>
<keyword evidence="1" id="KW-0732">Signal</keyword>
<accession>A0AA48GUQ0</accession>
<evidence type="ECO:0000313" key="3">
    <source>
        <dbReference type="Proteomes" id="UP001228113"/>
    </source>
</evidence>
<gene>
    <name evidence="2" type="ORF">METESE_29250</name>
</gene>
<reference evidence="2" key="1">
    <citation type="journal article" date="2023" name="Int. J. Syst. Evol. Microbiol.">
        <title>Mesoterricola silvestris gen. nov., sp. nov., Mesoterricola sediminis sp. nov., Geothrix oryzae sp. nov., Geothrix edaphica sp. nov., Geothrix rubra sp. nov., and Geothrix limicola sp. nov., six novel members of Acidobacteriota isolated from soils.</title>
        <authorList>
            <person name="Itoh H."/>
            <person name="Sugisawa Y."/>
            <person name="Mise K."/>
            <person name="Xu Z."/>
            <person name="Kuniyasu M."/>
            <person name="Ushijima N."/>
            <person name="Kawano K."/>
            <person name="Kobayashi E."/>
            <person name="Shiratori Y."/>
            <person name="Masuda Y."/>
            <person name="Senoo K."/>
        </authorList>
    </citation>
    <scope>NUCLEOTIDE SEQUENCE</scope>
    <source>
        <strain evidence="2">W786</strain>
    </source>
</reference>
<keyword evidence="3" id="KW-1185">Reference proteome</keyword>
<dbReference type="AlphaFoldDB" id="A0AA48GUQ0"/>
<feature type="signal peptide" evidence="1">
    <location>
        <begin position="1"/>
        <end position="21"/>
    </location>
</feature>